<evidence type="ECO:0000256" key="5">
    <source>
        <dbReference type="ARBA" id="ARBA00023157"/>
    </source>
</evidence>
<name>A0A0B2UXW0_TOXCA</name>
<protein>
    <submittedName>
        <fullName evidence="8">Apolipoprotein(A)</fullName>
    </submittedName>
</protein>
<dbReference type="GO" id="GO:0004252">
    <property type="term" value="F:serine-type endopeptidase activity"/>
    <property type="evidence" value="ECO:0007669"/>
    <property type="project" value="InterPro"/>
</dbReference>
<evidence type="ECO:0000256" key="3">
    <source>
        <dbReference type="ARBA" id="ARBA00022801"/>
    </source>
</evidence>
<dbReference type="InterPro" id="IPR050430">
    <property type="entry name" value="Peptidase_S1"/>
</dbReference>
<dbReference type="InterPro" id="IPR043504">
    <property type="entry name" value="Peptidase_S1_PA_chymotrypsin"/>
</dbReference>
<dbReference type="AlphaFoldDB" id="A0A0B2UXW0"/>
<proteinExistence type="inferred from homology"/>
<feature type="domain" description="Peptidase S1" evidence="7">
    <location>
        <begin position="28"/>
        <end position="303"/>
    </location>
</feature>
<dbReference type="OrthoDB" id="60866at2759"/>
<dbReference type="STRING" id="6265.A0A0B2UXW0"/>
<evidence type="ECO:0000313" key="9">
    <source>
        <dbReference type="Proteomes" id="UP000031036"/>
    </source>
</evidence>
<keyword evidence="8" id="KW-0449">Lipoprotein</keyword>
<keyword evidence="2" id="KW-0645">Protease</keyword>
<keyword evidence="9" id="KW-1185">Reference proteome</keyword>
<dbReference type="EMBL" id="JPKZ01002599">
    <property type="protein sequence ID" value="KHN75886.1"/>
    <property type="molecule type" value="Genomic_DNA"/>
</dbReference>
<evidence type="ECO:0000313" key="8">
    <source>
        <dbReference type="EMBL" id="KHN75886.1"/>
    </source>
</evidence>
<dbReference type="PANTHER" id="PTHR24276:SF98">
    <property type="entry name" value="FI18310P1-RELATED"/>
    <property type="match status" value="1"/>
</dbReference>
<evidence type="ECO:0000256" key="4">
    <source>
        <dbReference type="ARBA" id="ARBA00022825"/>
    </source>
</evidence>
<keyword evidence="4" id="KW-0720">Serine protease</keyword>
<gene>
    <name evidence="8" type="primary">LPA</name>
    <name evidence="8" type="ORF">Tcan_08025</name>
</gene>
<dbReference type="Gene3D" id="2.40.10.10">
    <property type="entry name" value="Trypsin-like serine proteases"/>
    <property type="match status" value="1"/>
</dbReference>
<evidence type="ECO:0000259" key="7">
    <source>
        <dbReference type="PROSITE" id="PS50240"/>
    </source>
</evidence>
<dbReference type="Proteomes" id="UP000031036">
    <property type="component" value="Unassembled WGS sequence"/>
</dbReference>
<dbReference type="PROSITE" id="PS00134">
    <property type="entry name" value="TRYPSIN_HIS"/>
    <property type="match status" value="1"/>
</dbReference>
<evidence type="ECO:0000256" key="6">
    <source>
        <dbReference type="SAM" id="SignalP"/>
    </source>
</evidence>
<comment type="similarity">
    <text evidence="1">Belongs to the peptidase S1 family.</text>
</comment>
<comment type="caution">
    <text evidence="8">The sequence shown here is derived from an EMBL/GenBank/DDBJ whole genome shotgun (WGS) entry which is preliminary data.</text>
</comment>
<evidence type="ECO:0000256" key="1">
    <source>
        <dbReference type="ARBA" id="ARBA00007664"/>
    </source>
</evidence>
<dbReference type="Pfam" id="PF00089">
    <property type="entry name" value="Trypsin"/>
    <property type="match status" value="1"/>
</dbReference>
<evidence type="ECO:0000256" key="2">
    <source>
        <dbReference type="ARBA" id="ARBA00022670"/>
    </source>
</evidence>
<dbReference type="SUPFAM" id="SSF50494">
    <property type="entry name" value="Trypsin-like serine proteases"/>
    <property type="match status" value="1"/>
</dbReference>
<keyword evidence="5" id="KW-1015">Disulfide bond</keyword>
<dbReference type="InterPro" id="IPR009003">
    <property type="entry name" value="Peptidase_S1_PA"/>
</dbReference>
<organism evidence="8 9">
    <name type="scientific">Toxocara canis</name>
    <name type="common">Canine roundworm</name>
    <dbReference type="NCBI Taxonomy" id="6265"/>
    <lineage>
        <taxon>Eukaryota</taxon>
        <taxon>Metazoa</taxon>
        <taxon>Ecdysozoa</taxon>
        <taxon>Nematoda</taxon>
        <taxon>Chromadorea</taxon>
        <taxon>Rhabditida</taxon>
        <taxon>Spirurina</taxon>
        <taxon>Ascaridomorpha</taxon>
        <taxon>Ascaridoidea</taxon>
        <taxon>Toxocaridae</taxon>
        <taxon>Toxocara</taxon>
    </lineage>
</organism>
<dbReference type="InterPro" id="IPR001254">
    <property type="entry name" value="Trypsin_dom"/>
</dbReference>
<reference evidence="8 9" key="1">
    <citation type="submission" date="2014-11" db="EMBL/GenBank/DDBJ databases">
        <title>Genetic blueprint of the zoonotic pathogen Toxocara canis.</title>
        <authorList>
            <person name="Zhu X.-Q."/>
            <person name="Korhonen P.K."/>
            <person name="Cai H."/>
            <person name="Young N.D."/>
            <person name="Nejsum P."/>
            <person name="von Samson-Himmelstjerna G."/>
            <person name="Boag P.R."/>
            <person name="Tan P."/>
            <person name="Li Q."/>
            <person name="Min J."/>
            <person name="Yang Y."/>
            <person name="Wang X."/>
            <person name="Fang X."/>
            <person name="Hall R.S."/>
            <person name="Hofmann A."/>
            <person name="Sternberg P.W."/>
            <person name="Jex A.R."/>
            <person name="Gasser R.B."/>
        </authorList>
    </citation>
    <scope>NUCLEOTIDE SEQUENCE [LARGE SCALE GENOMIC DNA]</scope>
    <source>
        <strain evidence="8">PN_DK_2014</strain>
    </source>
</reference>
<sequence>MRFVATLAFVWVTNCFTQWVATANDCRVAYGNVTDPEKYPYVVHMFLNNGTHFDMCTGSLISRSVVLTAGHCLKQPSNRSKYYWSHNVILFKKMKGLKTTVHETILASDEVFIREDEGSARHFLKHDFDEIGYSDIGLIVLKEPAPICTQNKDRNYSIARLPIANIYADKWKPLVKKLEECTAIGYGETERGIGDGILRELRNVIIEERGNALFSPLKFKGRVCQGDSGGPVVCSMGHDKPYAVGIISYSDWGIQGQGYPKCYSDKESFELDVFVDIRRVLPLIRQGLIELNKLNEFIEDNEKCFNI</sequence>
<dbReference type="GO" id="GO:0006508">
    <property type="term" value="P:proteolysis"/>
    <property type="evidence" value="ECO:0007669"/>
    <property type="project" value="UniProtKB-KW"/>
</dbReference>
<feature type="chain" id="PRO_5002076676" evidence="6">
    <location>
        <begin position="23"/>
        <end position="307"/>
    </location>
</feature>
<dbReference type="PANTHER" id="PTHR24276">
    <property type="entry name" value="POLYSERASE-RELATED"/>
    <property type="match status" value="1"/>
</dbReference>
<keyword evidence="3" id="KW-0378">Hydrolase</keyword>
<feature type="signal peptide" evidence="6">
    <location>
        <begin position="1"/>
        <end position="22"/>
    </location>
</feature>
<dbReference type="PROSITE" id="PS50240">
    <property type="entry name" value="TRYPSIN_DOM"/>
    <property type="match status" value="1"/>
</dbReference>
<keyword evidence="6" id="KW-0732">Signal</keyword>
<dbReference type="PRINTS" id="PR00722">
    <property type="entry name" value="CHYMOTRYPSIN"/>
</dbReference>
<dbReference type="InterPro" id="IPR018114">
    <property type="entry name" value="TRYPSIN_HIS"/>
</dbReference>
<dbReference type="InterPro" id="IPR001314">
    <property type="entry name" value="Peptidase_S1A"/>
</dbReference>
<dbReference type="SMART" id="SM00020">
    <property type="entry name" value="Tryp_SPc"/>
    <property type="match status" value="1"/>
</dbReference>
<accession>A0A0B2UXW0</accession>